<comment type="caution">
    <text evidence="2">The sequence shown here is derived from an EMBL/GenBank/DDBJ whole genome shotgun (WGS) entry which is preliminary data.</text>
</comment>
<reference evidence="2 3" key="1">
    <citation type="journal article" date="2019" name="Int. J. Syst. Evol. Microbiol.">
        <title>The Global Catalogue of Microorganisms (GCM) 10K type strain sequencing project: providing services to taxonomists for standard genome sequencing and annotation.</title>
        <authorList>
            <consortium name="The Broad Institute Genomics Platform"/>
            <consortium name="The Broad Institute Genome Sequencing Center for Infectious Disease"/>
            <person name="Wu L."/>
            <person name="Ma J."/>
        </authorList>
    </citation>
    <scope>NUCLEOTIDE SEQUENCE [LARGE SCALE GENOMIC DNA]</scope>
    <source>
        <strain evidence="2 3">JCM 6922</strain>
    </source>
</reference>
<evidence type="ECO:0000256" key="1">
    <source>
        <dbReference type="SAM" id="MobiDB-lite"/>
    </source>
</evidence>
<protein>
    <recommendedName>
        <fullName evidence="4">Secreted protein</fullName>
    </recommendedName>
</protein>
<gene>
    <name evidence="2" type="ORF">GCM10010421_41170</name>
</gene>
<name>A0ABN3K361_9ACTN</name>
<evidence type="ECO:0000313" key="2">
    <source>
        <dbReference type="EMBL" id="GAA2445514.1"/>
    </source>
</evidence>
<evidence type="ECO:0000313" key="3">
    <source>
        <dbReference type="Proteomes" id="UP001500460"/>
    </source>
</evidence>
<feature type="region of interest" description="Disordered" evidence="1">
    <location>
        <begin position="1"/>
        <end position="101"/>
    </location>
</feature>
<proteinExistence type="predicted"/>
<dbReference type="Proteomes" id="UP001500460">
    <property type="component" value="Unassembled WGS sequence"/>
</dbReference>
<evidence type="ECO:0008006" key="4">
    <source>
        <dbReference type="Google" id="ProtNLM"/>
    </source>
</evidence>
<organism evidence="2 3">
    <name type="scientific">Streptomyces glaucus</name>
    <dbReference type="NCBI Taxonomy" id="284029"/>
    <lineage>
        <taxon>Bacteria</taxon>
        <taxon>Bacillati</taxon>
        <taxon>Actinomycetota</taxon>
        <taxon>Actinomycetes</taxon>
        <taxon>Kitasatosporales</taxon>
        <taxon>Streptomycetaceae</taxon>
        <taxon>Streptomyces</taxon>
    </lineage>
</organism>
<sequence length="101" mass="9991">MFAALGRHPRTASRPSRMQEHPAGGVSLTAATFGARRSRPALSHSRARAGAAPAARAGGMSVEGGGAGNTPGGAERSRGSAAGAGTRELMTRMGTAAPGPR</sequence>
<accession>A0ABN3K361</accession>
<feature type="compositionally biased region" description="Low complexity" evidence="1">
    <location>
        <begin position="48"/>
        <end position="60"/>
    </location>
</feature>
<feature type="compositionally biased region" description="Gly residues" evidence="1">
    <location>
        <begin position="61"/>
        <end position="71"/>
    </location>
</feature>
<keyword evidence="3" id="KW-1185">Reference proteome</keyword>
<dbReference type="EMBL" id="BAAATK010000027">
    <property type="protein sequence ID" value="GAA2445514.1"/>
    <property type="molecule type" value="Genomic_DNA"/>
</dbReference>